<gene>
    <name evidence="1" type="ORF">SAMN04488506_0305</name>
</gene>
<name>A0A1I5V1J9_9LACT</name>
<dbReference type="AlphaFoldDB" id="A0A1I5V1J9"/>
<dbReference type="EMBL" id="FOXW01000001">
    <property type="protein sequence ID" value="SFQ01361.1"/>
    <property type="molecule type" value="Genomic_DNA"/>
</dbReference>
<proteinExistence type="predicted"/>
<dbReference type="STRING" id="82801.SAMN04488506_0305"/>
<evidence type="ECO:0000313" key="1">
    <source>
        <dbReference type="EMBL" id="SFQ01361.1"/>
    </source>
</evidence>
<dbReference type="Proteomes" id="UP000199136">
    <property type="component" value="Unassembled WGS sequence"/>
</dbReference>
<reference evidence="1 2" key="1">
    <citation type="submission" date="2016-10" db="EMBL/GenBank/DDBJ databases">
        <authorList>
            <person name="de Groot N.N."/>
        </authorList>
    </citation>
    <scope>NUCLEOTIDE SEQUENCE [LARGE SCALE GENOMIC DNA]</scope>
    <source>
        <strain evidence="1 2">DSM 20581</strain>
    </source>
</reference>
<protein>
    <recommendedName>
        <fullName evidence="3">DUF4828 domain-containing protein</fullName>
    </recommendedName>
</protein>
<organism evidence="1 2">
    <name type="scientific">Desemzia incerta</name>
    <dbReference type="NCBI Taxonomy" id="82801"/>
    <lineage>
        <taxon>Bacteria</taxon>
        <taxon>Bacillati</taxon>
        <taxon>Bacillota</taxon>
        <taxon>Bacilli</taxon>
        <taxon>Lactobacillales</taxon>
        <taxon>Carnobacteriaceae</taxon>
        <taxon>Desemzia</taxon>
    </lineage>
</organism>
<evidence type="ECO:0000313" key="2">
    <source>
        <dbReference type="Proteomes" id="UP000199136"/>
    </source>
</evidence>
<sequence>MSRRKAFTYLLGVSFIAGIARETLRKKNQKSTSVEDSLITGFVGTWSFADSLSSQNKTLIIDDQSRLFINKKPVKGSVAHLDKQKLVFIDHYGYELVFRLVNNETLTLFDSADDKKYTLTLLSNNPPSFL</sequence>
<evidence type="ECO:0008006" key="3">
    <source>
        <dbReference type="Google" id="ProtNLM"/>
    </source>
</evidence>
<accession>A0A1I5V1J9</accession>
<dbReference type="InterPro" id="IPR032254">
    <property type="entry name" value="DUF4828"/>
</dbReference>
<dbReference type="RefSeq" id="WP_177192462.1">
    <property type="nucleotide sequence ID" value="NZ_FOXW01000001.1"/>
</dbReference>
<keyword evidence="2" id="KW-1185">Reference proteome</keyword>
<dbReference type="Pfam" id="PF16110">
    <property type="entry name" value="DUF4828"/>
    <property type="match status" value="1"/>
</dbReference>